<reference evidence="2 3" key="1">
    <citation type="submission" date="2020-02" db="EMBL/GenBank/DDBJ databases">
        <authorList>
            <person name="Zheng R.K."/>
            <person name="Sun C.M."/>
        </authorList>
    </citation>
    <scope>NUCLEOTIDE SEQUENCE [LARGE SCALE GENOMIC DNA]</scope>
    <source>
        <strain evidence="3">rifampicinis</strain>
    </source>
</reference>
<feature type="transmembrane region" description="Helical" evidence="1">
    <location>
        <begin position="20"/>
        <end position="37"/>
    </location>
</feature>
<dbReference type="KEGG" id="pmet:G4Y79_13505"/>
<accession>A0A7S8IDF1</accession>
<protein>
    <submittedName>
        <fullName evidence="2">Uncharacterized protein</fullName>
    </submittedName>
</protein>
<organism evidence="2 3">
    <name type="scientific">Phototrophicus methaneseepsis</name>
    <dbReference type="NCBI Taxonomy" id="2710758"/>
    <lineage>
        <taxon>Bacteria</taxon>
        <taxon>Bacillati</taxon>
        <taxon>Chloroflexota</taxon>
        <taxon>Candidatus Thermofontia</taxon>
        <taxon>Phototrophicales</taxon>
        <taxon>Phototrophicaceae</taxon>
        <taxon>Phototrophicus</taxon>
    </lineage>
</organism>
<gene>
    <name evidence="2" type="ORF">G4Y79_13505</name>
</gene>
<keyword evidence="3" id="KW-1185">Reference proteome</keyword>
<evidence type="ECO:0000313" key="3">
    <source>
        <dbReference type="Proteomes" id="UP000594468"/>
    </source>
</evidence>
<dbReference type="AlphaFoldDB" id="A0A7S8IDF1"/>
<evidence type="ECO:0000256" key="1">
    <source>
        <dbReference type="SAM" id="Phobius"/>
    </source>
</evidence>
<dbReference type="EMBL" id="CP062983">
    <property type="protein sequence ID" value="QPC80728.1"/>
    <property type="molecule type" value="Genomic_DNA"/>
</dbReference>
<keyword evidence="1" id="KW-0812">Transmembrane</keyword>
<evidence type="ECO:0000313" key="2">
    <source>
        <dbReference type="EMBL" id="QPC80728.1"/>
    </source>
</evidence>
<keyword evidence="1" id="KW-0472">Membrane</keyword>
<keyword evidence="1" id="KW-1133">Transmembrane helix</keyword>
<dbReference type="RefSeq" id="WP_195168803.1">
    <property type="nucleotide sequence ID" value="NZ_CP062983.1"/>
</dbReference>
<sequence length="181" mass="20432">MQLFLDKKGNLSPFRTSLTAGAFGLLVLVISAAGFFIDQESRRTPYFPPVPNGAETWGYPRSGFGPTNQFVYYRIQNSDPAAVAAFYNNQLEELDPQADGARCERFPATGTFADPQYNSLGQRIQVEYNPETQPAYHYACMFDRGGFNTTQWTQVNIYPNLPSFPETEGYTVIEYEQTWSS</sequence>
<proteinExistence type="predicted"/>
<dbReference type="Proteomes" id="UP000594468">
    <property type="component" value="Chromosome"/>
</dbReference>
<name>A0A7S8IDF1_9CHLR</name>